<reference evidence="1" key="1">
    <citation type="submission" date="2022-03" db="EMBL/GenBank/DDBJ databases">
        <authorList>
            <person name="Lindestad O."/>
        </authorList>
    </citation>
    <scope>NUCLEOTIDE SEQUENCE</scope>
</reference>
<dbReference type="Proteomes" id="UP000838756">
    <property type="component" value="Unassembled WGS sequence"/>
</dbReference>
<comment type="caution">
    <text evidence="1">The sequence shown here is derived from an EMBL/GenBank/DDBJ whole genome shotgun (WGS) entry which is preliminary data.</text>
</comment>
<dbReference type="EMBL" id="CAKXAJ010022314">
    <property type="protein sequence ID" value="CAH2227051.1"/>
    <property type="molecule type" value="Genomic_DNA"/>
</dbReference>
<keyword evidence="2" id="KW-1185">Reference proteome</keyword>
<proteinExistence type="predicted"/>
<name>A0A8S4QXU5_9NEOP</name>
<dbReference type="AlphaFoldDB" id="A0A8S4QXU5"/>
<evidence type="ECO:0000313" key="1">
    <source>
        <dbReference type="EMBL" id="CAH2227051.1"/>
    </source>
</evidence>
<evidence type="ECO:0000313" key="2">
    <source>
        <dbReference type="Proteomes" id="UP000838756"/>
    </source>
</evidence>
<sequence>MRVAGDVLNATYHRNEELRVTDLRYRESGGAPIVPGTPLSEFGDLDKVPLWKVCLGRRGWLGCGRLRRCSLDPVTRRRVGTSMGFSGDYHTPLRDRCSTISAGDAYPSVKKNNICSLAIESRFRGWKYSNIGVKLILSALH</sequence>
<organism evidence="1 2">
    <name type="scientific">Pararge aegeria aegeria</name>
    <dbReference type="NCBI Taxonomy" id="348720"/>
    <lineage>
        <taxon>Eukaryota</taxon>
        <taxon>Metazoa</taxon>
        <taxon>Ecdysozoa</taxon>
        <taxon>Arthropoda</taxon>
        <taxon>Hexapoda</taxon>
        <taxon>Insecta</taxon>
        <taxon>Pterygota</taxon>
        <taxon>Neoptera</taxon>
        <taxon>Endopterygota</taxon>
        <taxon>Lepidoptera</taxon>
        <taxon>Glossata</taxon>
        <taxon>Ditrysia</taxon>
        <taxon>Papilionoidea</taxon>
        <taxon>Nymphalidae</taxon>
        <taxon>Satyrinae</taxon>
        <taxon>Satyrini</taxon>
        <taxon>Parargina</taxon>
        <taxon>Pararge</taxon>
    </lineage>
</organism>
<gene>
    <name evidence="1" type="primary">jg722</name>
    <name evidence="1" type="ORF">PAEG_LOCUS7586</name>
</gene>
<accession>A0A8S4QXU5</accession>
<protein>
    <submittedName>
        <fullName evidence="1">Jg722 protein</fullName>
    </submittedName>
</protein>